<gene>
    <name evidence="4" type="ORF">MATL_G00221080</name>
</gene>
<evidence type="ECO:0000256" key="1">
    <source>
        <dbReference type="SAM" id="MobiDB-lite"/>
    </source>
</evidence>
<feature type="region of interest" description="Disordered" evidence="1">
    <location>
        <begin position="23"/>
        <end position="74"/>
    </location>
</feature>
<keyword evidence="5" id="KW-1185">Reference proteome</keyword>
<evidence type="ECO:0000256" key="3">
    <source>
        <dbReference type="SAM" id="SignalP"/>
    </source>
</evidence>
<feature type="compositionally biased region" description="Pro residues" evidence="1">
    <location>
        <begin position="56"/>
        <end position="65"/>
    </location>
</feature>
<dbReference type="Proteomes" id="UP001046870">
    <property type="component" value="Chromosome 20"/>
</dbReference>
<keyword evidence="2" id="KW-0812">Transmembrane</keyword>
<proteinExistence type="predicted"/>
<protein>
    <recommendedName>
        <fullName evidence="6">T-cell surface glycoprotein CD5</fullName>
    </recommendedName>
</protein>
<sequence length="271" mass="29462">MANKAIVAFLALFLLGVESSQETKNMTINMPTNTTTERPSSPSSPTSPTSSSPSTPSSPPDPSPSPGSTAAPAAAAAPPELWYLSVRGTSDPCRGVVYLKQDSAPALPVCNSSDKKIQWKELCGSFHCGDFEKWGNADKKEKGYLIQNGRPKTNSCDFILEIHCKAGPDSKQLAAYKAVTGLLCVVILLVLLVKFGPHIYSTVSKRLFGRRKREWIGPTESQSVSIYRAQTGLHPNNNTDQRLSFPGLERLTVHSSREPSSNRNSDYDSYN</sequence>
<dbReference type="GO" id="GO:0031295">
    <property type="term" value="P:T cell costimulation"/>
    <property type="evidence" value="ECO:0007669"/>
    <property type="project" value="TreeGrafter"/>
</dbReference>
<organism evidence="4 5">
    <name type="scientific">Megalops atlanticus</name>
    <name type="common">Tarpon</name>
    <name type="synonym">Clupea gigantea</name>
    <dbReference type="NCBI Taxonomy" id="7932"/>
    <lineage>
        <taxon>Eukaryota</taxon>
        <taxon>Metazoa</taxon>
        <taxon>Chordata</taxon>
        <taxon>Craniata</taxon>
        <taxon>Vertebrata</taxon>
        <taxon>Euteleostomi</taxon>
        <taxon>Actinopterygii</taxon>
        <taxon>Neopterygii</taxon>
        <taxon>Teleostei</taxon>
        <taxon>Elopiformes</taxon>
        <taxon>Megalopidae</taxon>
        <taxon>Megalops</taxon>
    </lineage>
</organism>
<reference evidence="4" key="1">
    <citation type="submission" date="2021-01" db="EMBL/GenBank/DDBJ databases">
        <authorList>
            <person name="Zahm M."/>
            <person name="Roques C."/>
            <person name="Cabau C."/>
            <person name="Klopp C."/>
            <person name="Donnadieu C."/>
            <person name="Jouanno E."/>
            <person name="Lampietro C."/>
            <person name="Louis A."/>
            <person name="Herpin A."/>
            <person name="Echchiki A."/>
            <person name="Berthelot C."/>
            <person name="Parey E."/>
            <person name="Roest-Crollius H."/>
            <person name="Braasch I."/>
            <person name="Postlethwait J."/>
            <person name="Bobe J."/>
            <person name="Montfort J."/>
            <person name="Bouchez O."/>
            <person name="Begum T."/>
            <person name="Mejri S."/>
            <person name="Adams A."/>
            <person name="Chen W.-J."/>
            <person name="Guiguen Y."/>
        </authorList>
    </citation>
    <scope>NUCLEOTIDE SEQUENCE</scope>
    <source>
        <strain evidence="4">YG-15Mar2019-1</strain>
        <tissue evidence="4">Brain</tissue>
    </source>
</reference>
<evidence type="ECO:0000313" key="4">
    <source>
        <dbReference type="EMBL" id="KAG7458511.1"/>
    </source>
</evidence>
<comment type="caution">
    <text evidence="4">The sequence shown here is derived from an EMBL/GenBank/DDBJ whole genome shotgun (WGS) entry which is preliminary data.</text>
</comment>
<dbReference type="OrthoDB" id="544868at2759"/>
<feature type="transmembrane region" description="Helical" evidence="2">
    <location>
        <begin position="178"/>
        <end position="203"/>
    </location>
</feature>
<keyword evidence="2" id="KW-1133">Transmembrane helix</keyword>
<dbReference type="PANTHER" id="PTHR47309">
    <property type="entry name" value="T-CELL SURFACE GLYCOPROTEIN CD5"/>
    <property type="match status" value="1"/>
</dbReference>
<feature type="compositionally biased region" description="Low complexity" evidence="1">
    <location>
        <begin position="23"/>
        <end position="55"/>
    </location>
</feature>
<keyword evidence="3" id="KW-0732">Signal</keyword>
<dbReference type="GO" id="GO:0005886">
    <property type="term" value="C:plasma membrane"/>
    <property type="evidence" value="ECO:0007669"/>
    <property type="project" value="TreeGrafter"/>
</dbReference>
<dbReference type="AlphaFoldDB" id="A0A9D3PGA5"/>
<accession>A0A9D3PGA5</accession>
<dbReference type="EMBL" id="JAFDVH010000020">
    <property type="protein sequence ID" value="KAG7458511.1"/>
    <property type="molecule type" value="Genomic_DNA"/>
</dbReference>
<evidence type="ECO:0008006" key="6">
    <source>
        <dbReference type="Google" id="ProtNLM"/>
    </source>
</evidence>
<dbReference type="PANTHER" id="PTHR47309:SF1">
    <property type="entry name" value="T-CELL SURFACE GLYCOPROTEIN CD5"/>
    <property type="match status" value="1"/>
</dbReference>
<evidence type="ECO:0000313" key="5">
    <source>
        <dbReference type="Proteomes" id="UP001046870"/>
    </source>
</evidence>
<name>A0A9D3PGA5_MEGAT</name>
<dbReference type="InterPro" id="IPR003566">
    <property type="entry name" value="Tcell_CD5"/>
</dbReference>
<keyword evidence="2" id="KW-0472">Membrane</keyword>
<evidence type="ECO:0000256" key="2">
    <source>
        <dbReference type="SAM" id="Phobius"/>
    </source>
</evidence>
<feature type="chain" id="PRO_5039703361" description="T-cell surface glycoprotein CD5" evidence="3">
    <location>
        <begin position="20"/>
        <end position="271"/>
    </location>
</feature>
<feature type="signal peptide" evidence="3">
    <location>
        <begin position="1"/>
        <end position="19"/>
    </location>
</feature>